<dbReference type="AlphaFoldDB" id="A0A4U0Q7T2"/>
<accession>A0A4U0Q7T2</accession>
<dbReference type="InterPro" id="IPR029044">
    <property type="entry name" value="Nucleotide-diphossugar_trans"/>
</dbReference>
<dbReference type="CDD" id="cd06915">
    <property type="entry name" value="NTP_transferase_WcbM_like"/>
    <property type="match status" value="1"/>
</dbReference>
<name>A0A4U0Q7T2_9NEIS</name>
<proteinExistence type="predicted"/>
<dbReference type="RefSeq" id="WP_136771762.1">
    <property type="nucleotide sequence ID" value="NZ_CP156074.1"/>
</dbReference>
<organism evidence="2 3">
    <name type="scientific">Chitiniphilus eburneus</name>
    <dbReference type="NCBI Taxonomy" id="2571148"/>
    <lineage>
        <taxon>Bacteria</taxon>
        <taxon>Pseudomonadati</taxon>
        <taxon>Pseudomonadota</taxon>
        <taxon>Betaproteobacteria</taxon>
        <taxon>Neisseriales</taxon>
        <taxon>Chitinibacteraceae</taxon>
        <taxon>Chitiniphilus</taxon>
    </lineage>
</organism>
<evidence type="ECO:0000313" key="3">
    <source>
        <dbReference type="Proteomes" id="UP000310016"/>
    </source>
</evidence>
<evidence type="ECO:0000259" key="1">
    <source>
        <dbReference type="Pfam" id="PF00483"/>
    </source>
</evidence>
<comment type="caution">
    <text evidence="2">The sequence shown here is derived from an EMBL/GenBank/DDBJ whole genome shotgun (WGS) entry which is preliminary data.</text>
</comment>
<dbReference type="InterPro" id="IPR005835">
    <property type="entry name" value="NTP_transferase_dom"/>
</dbReference>
<dbReference type="OrthoDB" id="9788272at2"/>
<evidence type="ECO:0000313" key="2">
    <source>
        <dbReference type="EMBL" id="TJZ77286.1"/>
    </source>
</evidence>
<gene>
    <name evidence="2" type="ORF">FAZ21_02780</name>
</gene>
<keyword evidence="3" id="KW-1185">Reference proteome</keyword>
<reference evidence="2 3" key="1">
    <citation type="submission" date="2019-04" db="EMBL/GenBank/DDBJ databases">
        <title>Chitiniphilus eburnea sp. nov., a novel chitinolytic bacterium isolated from aquaculture sludge.</title>
        <authorList>
            <person name="Sheng M."/>
        </authorList>
    </citation>
    <scope>NUCLEOTIDE SEQUENCE [LARGE SCALE GENOMIC DNA]</scope>
    <source>
        <strain evidence="2 3">HX-2-15</strain>
    </source>
</reference>
<dbReference type="EMBL" id="SUMF01000002">
    <property type="protein sequence ID" value="TJZ77286.1"/>
    <property type="molecule type" value="Genomic_DNA"/>
</dbReference>
<dbReference type="Pfam" id="PF00483">
    <property type="entry name" value="NTP_transferase"/>
    <property type="match status" value="1"/>
</dbReference>
<protein>
    <submittedName>
        <fullName evidence="2">Dehydrogenase</fullName>
    </submittedName>
</protein>
<sequence length="229" mass="24877">MEAIVLAGGFGTRLRQVVSDVPKPMAPIAGKPFLEILLASLARKGFDRVILSLGFMGEKISGYFGSQFGGMELVYVQEDSPLGTGGAIRLAMTHCESDHVFVFNGDTFVDLEADLVEQVWQKDQRPIIVGREVLDTTRYGRLLVMDGTVKGFSEKGMAGPGLINAGCYVFPKGQLDSWPVNTPFSLETDYLVSAVTQEPVNVFQTAGLFIDIGIPEDFSLAQTLLADYV</sequence>
<dbReference type="Proteomes" id="UP000310016">
    <property type="component" value="Unassembled WGS sequence"/>
</dbReference>
<dbReference type="PANTHER" id="PTHR22572">
    <property type="entry name" value="SUGAR-1-PHOSPHATE GUANYL TRANSFERASE"/>
    <property type="match status" value="1"/>
</dbReference>
<dbReference type="SUPFAM" id="SSF53448">
    <property type="entry name" value="Nucleotide-diphospho-sugar transferases"/>
    <property type="match status" value="1"/>
</dbReference>
<feature type="domain" description="Nucleotidyl transferase" evidence="1">
    <location>
        <begin position="3"/>
        <end position="218"/>
    </location>
</feature>
<dbReference type="InterPro" id="IPR050486">
    <property type="entry name" value="Mannose-1P_guanyltransferase"/>
</dbReference>
<dbReference type="Gene3D" id="3.90.550.10">
    <property type="entry name" value="Spore Coat Polysaccharide Biosynthesis Protein SpsA, Chain A"/>
    <property type="match status" value="1"/>
</dbReference>